<feature type="domain" description="Helicase C-terminal" evidence="6">
    <location>
        <begin position="935"/>
        <end position="1122"/>
    </location>
</feature>
<dbReference type="PANTHER" id="PTHR47961">
    <property type="entry name" value="DNA POLYMERASE THETA, PUTATIVE (AFU_ORTHOLOGUE AFUA_1G05260)-RELATED"/>
    <property type="match status" value="1"/>
</dbReference>
<organism evidence="7 8">
    <name type="scientific">Nostoc linckia FACHB-391</name>
    <dbReference type="NCBI Taxonomy" id="2692906"/>
    <lineage>
        <taxon>Bacteria</taxon>
        <taxon>Bacillati</taxon>
        <taxon>Cyanobacteriota</taxon>
        <taxon>Cyanophyceae</taxon>
        <taxon>Nostocales</taxon>
        <taxon>Nostocaceae</taxon>
        <taxon>Nostoc</taxon>
    </lineage>
</organism>
<dbReference type="SMART" id="SM00487">
    <property type="entry name" value="DEXDc"/>
    <property type="match status" value="1"/>
</dbReference>
<dbReference type="InterPro" id="IPR050474">
    <property type="entry name" value="Hel308_SKI2-like"/>
</dbReference>
<protein>
    <submittedName>
        <fullName evidence="7">DEAD/DEAH box helicase</fullName>
    </submittedName>
</protein>
<keyword evidence="4" id="KW-0067">ATP-binding</keyword>
<evidence type="ECO:0000256" key="3">
    <source>
        <dbReference type="ARBA" id="ARBA00022806"/>
    </source>
</evidence>
<accession>A0ABR8ERM1</accession>
<dbReference type="PROSITE" id="PS51194">
    <property type="entry name" value="HELICASE_CTER"/>
    <property type="match status" value="1"/>
</dbReference>
<evidence type="ECO:0000259" key="6">
    <source>
        <dbReference type="PROSITE" id="PS51194"/>
    </source>
</evidence>
<evidence type="ECO:0000256" key="2">
    <source>
        <dbReference type="ARBA" id="ARBA00022801"/>
    </source>
</evidence>
<sequence length="1569" mass="178903">MKERQKITKFNGISKWLSNSVSESEDKWYTHRLLKEDKSQRDIIFNELILIVQKAHEDARYRLRKLAGNSLAPFGDFSESDPSDGYPERLHNQTLKGYFGEIFAGIIAENFAPFGQDNWEVPAFLFRFHPVAFQHLEFLKQTGETAKPQPGRTGDDCLAFRRNSKGVIIASLICEAKCTANHDTNMISEAHIKANKSSGYPVDIPQLIDILQDYNDDFSLNWKNALQVLQLKVKLNKVDKNYESCYLISYICGQHPVKKLTWLSPKKVHEKYTVERRLEAVEIHLHEVENIVKTVYIQQKVSTLSTDIPAQTVQQPDDTEVAKANSDVIVEEEVLQNEMTQPSNEVIALATELQNSLAGSRLTPAIAKLYSQHTRLRAGEDGLTGWREDEAGERLNDAVRLIEAAFIQREAEDTNWRNGMLRAGELFEWLSHPRLKLDLLPIRLLAAAVYELAGYPARATGLLNQDVSEGIESEILRCLLKADFPSLLQRLTEYWATVTSSNFQTETSLFWDDTDTAADRFNKLIVKETASSLGILCAKMRWGNEPRLEKAIEKLSNIAKVLLHGHDTYSWLLGKLCAEVTSIYIQTSLRHHLELISQMITPNGRNFLERYLRQSYQNRKVLAWRSQICGIERLATAESFALCTPTGSGKTTIAEIAILQSLFFETKNFNNLSSSAPLAIYLVPSKALATEVESNLSRVLKRSTNNNVIVTGLYGGTDWGPTDVWLTSEQPTVLICTYEKAEALMKFLGTLFIRRVSLIVLDEAHAVKFDGAKDSLQKAENRSLRLESLGARLFTYVEQNHSRIIALSAVASEIEDALAGWIENKTNTSPAKTNYRSTRQLIGSLECLPGRGFRISYDLLDGRGLEFQEGGQADTPFIPRPFPVYPPAGELETEKSPGKRLRPHLFWAAMHLASPDDKEQKRAVLISITQKIDGYAQDFLDLLNKEWENISKPLFFQPPSEPKKVEIWNKCLRSCEDYFGTKSREYQLLEKGIVVHHGKMPGLMARLLVDVINARIVHLVLATSTLSEGVNLPFETVLIPNLQRWSNNDNRYRDINSREFGNLVGRAGRPGFGTEGRSLVVLPAIESIEQIKDRNEKQKLTKIRNQYRSLVNDLTIQENPSNKIYNSQSPLAQLLLHLEEQWRRIFIPNSEGIFLTWLELTGNNRTENKLYDDNFISWLEQTAPLSYSNNLSEAESSAIETLDSLDSILLSAIVEIEQLAAKDLNSNELEEHLQKIWQRSFAHYASLEQERLENLFIRRGKALKREIYKDLSQRRRLYRTSLPPRDGNQLLNLYPRLKEQLAVGGNYAIWTVEERFNYIQNIISNLTSLSKFKLSDTSGNVTWNEILCWWLEHDTASKKPKASQISKWHSYISQNFGYRFNWGLGSIIALAIDEAFGGELVESSLENWSQTGLPWIVFWMKELIVWGTLDPVAAYLLAKVEDVTTRKQAEELAQTYYHYISERESEPNEYLNAVNIKNWVEQSFSSVDLPSPKPPNRINVNLLKDFSKAPSKNWRVVPVEIGDDIQWFDLAGFPLAICQKPEKWQSDFLNTYDFMLDAENRFVSSRAYV</sequence>
<evidence type="ECO:0000313" key="8">
    <source>
        <dbReference type="Proteomes" id="UP000604661"/>
    </source>
</evidence>
<reference evidence="7 8" key="1">
    <citation type="journal article" date="2020" name="ISME J.">
        <title>Comparative genomics reveals insights into cyanobacterial evolution and habitat adaptation.</title>
        <authorList>
            <person name="Chen M.Y."/>
            <person name="Teng W.K."/>
            <person name="Zhao L."/>
            <person name="Hu C.X."/>
            <person name="Zhou Y.K."/>
            <person name="Han B.P."/>
            <person name="Song L.R."/>
            <person name="Shu W.S."/>
        </authorList>
    </citation>
    <scope>NUCLEOTIDE SEQUENCE [LARGE SCALE GENOMIC DNA]</scope>
    <source>
        <strain evidence="7 8">FACHB-391</strain>
    </source>
</reference>
<dbReference type="RefSeq" id="WP_190894397.1">
    <property type="nucleotide sequence ID" value="NZ_JACJTE010000001.1"/>
</dbReference>
<dbReference type="SUPFAM" id="SSF52540">
    <property type="entry name" value="P-loop containing nucleoside triphosphate hydrolases"/>
    <property type="match status" value="1"/>
</dbReference>
<dbReference type="InterPro" id="IPR011545">
    <property type="entry name" value="DEAD/DEAH_box_helicase_dom"/>
</dbReference>
<dbReference type="Gene3D" id="3.40.50.300">
    <property type="entry name" value="P-loop containing nucleotide triphosphate hydrolases"/>
    <property type="match status" value="2"/>
</dbReference>
<dbReference type="PANTHER" id="PTHR47961:SF6">
    <property type="entry name" value="DNA-DIRECTED DNA POLYMERASE"/>
    <property type="match status" value="1"/>
</dbReference>
<proteinExistence type="predicted"/>
<dbReference type="PROSITE" id="PS51192">
    <property type="entry name" value="HELICASE_ATP_BIND_1"/>
    <property type="match status" value="1"/>
</dbReference>
<dbReference type="InterPro" id="IPR027417">
    <property type="entry name" value="P-loop_NTPase"/>
</dbReference>
<evidence type="ECO:0000313" key="7">
    <source>
        <dbReference type="EMBL" id="MBD2559285.1"/>
    </source>
</evidence>
<keyword evidence="1" id="KW-0547">Nucleotide-binding</keyword>
<dbReference type="GO" id="GO:0004386">
    <property type="term" value="F:helicase activity"/>
    <property type="evidence" value="ECO:0007669"/>
    <property type="project" value="UniProtKB-KW"/>
</dbReference>
<keyword evidence="3 7" id="KW-0347">Helicase</keyword>
<keyword evidence="8" id="KW-1185">Reference proteome</keyword>
<evidence type="ECO:0000256" key="1">
    <source>
        <dbReference type="ARBA" id="ARBA00022741"/>
    </source>
</evidence>
<keyword evidence="2" id="KW-0378">Hydrolase</keyword>
<feature type="domain" description="Helicase ATP-binding" evidence="5">
    <location>
        <begin position="631"/>
        <end position="829"/>
    </location>
</feature>
<dbReference type="Proteomes" id="UP000604661">
    <property type="component" value="Unassembled WGS sequence"/>
</dbReference>
<dbReference type="Pfam" id="PF00270">
    <property type="entry name" value="DEAD"/>
    <property type="match status" value="1"/>
</dbReference>
<evidence type="ECO:0000259" key="5">
    <source>
        <dbReference type="PROSITE" id="PS51192"/>
    </source>
</evidence>
<dbReference type="EMBL" id="JACJTE010000001">
    <property type="protein sequence ID" value="MBD2559285.1"/>
    <property type="molecule type" value="Genomic_DNA"/>
</dbReference>
<gene>
    <name evidence="7" type="ORF">H6G95_01290</name>
</gene>
<evidence type="ECO:0000256" key="4">
    <source>
        <dbReference type="ARBA" id="ARBA00022840"/>
    </source>
</evidence>
<dbReference type="InterPro" id="IPR001650">
    <property type="entry name" value="Helicase_C-like"/>
</dbReference>
<comment type="caution">
    <text evidence="7">The sequence shown here is derived from an EMBL/GenBank/DDBJ whole genome shotgun (WGS) entry which is preliminary data.</text>
</comment>
<dbReference type="SMART" id="SM00490">
    <property type="entry name" value="HELICc"/>
    <property type="match status" value="1"/>
</dbReference>
<dbReference type="InterPro" id="IPR014001">
    <property type="entry name" value="Helicase_ATP-bd"/>
</dbReference>
<name>A0ABR8ERM1_NOSLI</name>